<reference evidence="2" key="1">
    <citation type="submission" date="2022-11" db="UniProtKB">
        <authorList>
            <consortium name="WormBaseParasite"/>
        </authorList>
    </citation>
    <scope>IDENTIFICATION</scope>
</reference>
<accession>A0A915HMY7</accession>
<dbReference type="WBParaSite" id="nRc.2.0.1.t03313-RA">
    <property type="protein sequence ID" value="nRc.2.0.1.t03313-RA"/>
    <property type="gene ID" value="nRc.2.0.1.g03313"/>
</dbReference>
<proteinExistence type="predicted"/>
<evidence type="ECO:0000313" key="1">
    <source>
        <dbReference type="Proteomes" id="UP000887565"/>
    </source>
</evidence>
<evidence type="ECO:0000313" key="2">
    <source>
        <dbReference type="WBParaSite" id="nRc.2.0.1.t03313-RA"/>
    </source>
</evidence>
<dbReference type="Proteomes" id="UP000887565">
    <property type="component" value="Unplaced"/>
</dbReference>
<name>A0A915HMY7_ROMCU</name>
<dbReference type="AlphaFoldDB" id="A0A915HMY7"/>
<sequence>MLVWQYVICKQMKPSVKFTEQIYDEKHHWPDIPGGKATPADRGTRSRTKAAFLADLTSRDG</sequence>
<keyword evidence="1" id="KW-1185">Reference proteome</keyword>
<organism evidence="1 2">
    <name type="scientific">Romanomermis culicivorax</name>
    <name type="common">Nematode worm</name>
    <dbReference type="NCBI Taxonomy" id="13658"/>
    <lineage>
        <taxon>Eukaryota</taxon>
        <taxon>Metazoa</taxon>
        <taxon>Ecdysozoa</taxon>
        <taxon>Nematoda</taxon>
        <taxon>Enoplea</taxon>
        <taxon>Dorylaimia</taxon>
        <taxon>Mermithida</taxon>
        <taxon>Mermithoidea</taxon>
        <taxon>Mermithidae</taxon>
        <taxon>Romanomermis</taxon>
    </lineage>
</organism>
<protein>
    <submittedName>
        <fullName evidence="2">Uncharacterized protein</fullName>
    </submittedName>
</protein>